<evidence type="ECO:0000313" key="5">
    <source>
        <dbReference type="Proteomes" id="UP000002016"/>
    </source>
</evidence>
<evidence type="ECO:0000256" key="3">
    <source>
        <dbReference type="ARBA" id="ARBA00022729"/>
    </source>
</evidence>
<comment type="similarity">
    <text evidence="1">Belongs to the bacterial solute-binding protein 1 family.</text>
</comment>
<dbReference type="RefSeq" id="WP_012003705.1">
    <property type="nucleotide sequence ID" value="NC_009828.1"/>
</dbReference>
<keyword evidence="5" id="KW-1185">Reference proteome</keyword>
<dbReference type="GO" id="GO:0055052">
    <property type="term" value="C:ATP-binding cassette (ABC) transporter complex, substrate-binding subunit-containing"/>
    <property type="evidence" value="ECO:0007669"/>
    <property type="project" value="TreeGrafter"/>
</dbReference>
<keyword evidence="2" id="KW-0813">Transport</keyword>
<gene>
    <name evidence="4" type="ordered locus">Tlet_1675</name>
</gene>
<evidence type="ECO:0000313" key="4">
    <source>
        <dbReference type="EMBL" id="ABV34229.1"/>
    </source>
</evidence>
<dbReference type="SUPFAM" id="SSF53850">
    <property type="entry name" value="Periplasmic binding protein-like II"/>
    <property type="match status" value="1"/>
</dbReference>
<sequence precursor="true">MKKLSSILVFVAICTTLFSWAGTIYIWDFPAWSEDGDNYAWLKRMMSKFSESCPGIEFKLTEIPWSGGDQKLDLAVASKKWPDLTRGPLRTHYVVQGVLQNIDDYLTEEEKMDYYSEAIKGATYEGKMYGFPFYMTTKVVIVNKKIFDEMSVQIPSVENPWTFDEFYEIAKKLTFDRNSDGKIDVYGFVASGFPAPDNSHLWPFVLGWGGKFVEGQGKDLRSAIVNEENKQSLEWLAKVFADCAPPFMASYGDADAYTLFRSGKAAIYVTGTWAIPALINAGLEIDVVPYPVKNKGDSFWSFGDVSSYQVFVQNDVEKLKAVIEFAKYITSSEQQKELTKYGQFPTKKSAGNIYENDPLMFKANLISQHNYVFPPHPAKEKIMEAISREIQLVLLGKKDARKALEDADKNVTRIIESTKKGR</sequence>
<dbReference type="GO" id="GO:0042956">
    <property type="term" value="P:maltodextrin transmembrane transport"/>
    <property type="evidence" value="ECO:0007669"/>
    <property type="project" value="TreeGrafter"/>
</dbReference>
<dbReference type="InterPro" id="IPR006059">
    <property type="entry name" value="SBP"/>
</dbReference>
<reference evidence="4 5" key="1">
    <citation type="submission" date="2007-08" db="EMBL/GenBank/DDBJ databases">
        <title>Complete sequence of Thermotoga lettingae TMO.</title>
        <authorList>
            <consortium name="US DOE Joint Genome Institute"/>
            <person name="Copeland A."/>
            <person name="Lucas S."/>
            <person name="Lapidus A."/>
            <person name="Barry K."/>
            <person name="Glavina del Rio T."/>
            <person name="Dalin E."/>
            <person name="Tice H."/>
            <person name="Pitluck S."/>
            <person name="Foster B."/>
            <person name="Bruce D."/>
            <person name="Schmutz J."/>
            <person name="Larimer F."/>
            <person name="Land M."/>
            <person name="Hauser L."/>
            <person name="Kyrpides N."/>
            <person name="Mikhailova N."/>
            <person name="Nelson K."/>
            <person name="Gogarten J.P."/>
            <person name="Noll K."/>
            <person name="Richardson P."/>
        </authorList>
    </citation>
    <scope>NUCLEOTIDE SEQUENCE [LARGE SCALE GENOMIC DNA]</scope>
    <source>
        <strain evidence="5">ATCC BAA-301 / DSM 14385 / NBRC 107922 / TMO</strain>
    </source>
</reference>
<dbReference type="Pfam" id="PF13416">
    <property type="entry name" value="SBP_bac_8"/>
    <property type="match status" value="1"/>
</dbReference>
<protein>
    <submittedName>
        <fullName evidence="4">Extracellular solute-binding protein family 1</fullName>
    </submittedName>
</protein>
<organism evidence="4 5">
    <name type="scientific">Pseudothermotoga lettingae (strain ATCC BAA-301 / DSM 14385 / NBRC 107922 / TMO)</name>
    <name type="common">Thermotoga lettingae</name>
    <dbReference type="NCBI Taxonomy" id="416591"/>
    <lineage>
        <taxon>Bacteria</taxon>
        <taxon>Thermotogati</taxon>
        <taxon>Thermotogota</taxon>
        <taxon>Thermotogae</taxon>
        <taxon>Thermotogales</taxon>
        <taxon>Thermotogaceae</taxon>
        <taxon>Pseudothermotoga</taxon>
    </lineage>
</organism>
<proteinExistence type="inferred from homology"/>
<reference evidence="4 5" key="2">
    <citation type="journal article" date="2009" name="Proc. Natl. Acad. Sci. U.S.A.">
        <title>On the chimeric nature, thermophilic origin, and phylogenetic placement of the Thermotogales.</title>
        <authorList>
            <person name="Zhaxybayeva O."/>
            <person name="Swithers K.S."/>
            <person name="Lapierre P."/>
            <person name="Fournier G.P."/>
            <person name="Bickhart D.M."/>
            <person name="DeBoy R.T."/>
            <person name="Nelson K.E."/>
            <person name="Nesbo C.L."/>
            <person name="Doolittle W.F."/>
            <person name="Gogarten J.P."/>
            <person name="Noll K.M."/>
        </authorList>
    </citation>
    <scope>NUCLEOTIDE SEQUENCE [LARGE SCALE GENOMIC DNA]</scope>
    <source>
        <strain evidence="5">ATCC BAA-301 / DSM 14385 / NBRC 107922 / TMO</strain>
    </source>
</reference>
<keyword evidence="3" id="KW-0732">Signal</keyword>
<dbReference type="eggNOG" id="COG2182">
    <property type="taxonomic scope" value="Bacteria"/>
</dbReference>
<evidence type="ECO:0000256" key="2">
    <source>
        <dbReference type="ARBA" id="ARBA00022448"/>
    </source>
</evidence>
<accession>A8F7U5</accession>
<dbReference type="GO" id="GO:1901982">
    <property type="term" value="F:maltose binding"/>
    <property type="evidence" value="ECO:0007669"/>
    <property type="project" value="TreeGrafter"/>
</dbReference>
<dbReference type="CDD" id="cd13585">
    <property type="entry name" value="PBP2_TMBP_like"/>
    <property type="match status" value="1"/>
</dbReference>
<dbReference type="HOGENOM" id="CLU_031285_10_1_0"/>
<dbReference type="Gene3D" id="3.40.190.10">
    <property type="entry name" value="Periplasmic binding protein-like II"/>
    <property type="match status" value="1"/>
</dbReference>
<dbReference type="PANTHER" id="PTHR30061:SF50">
    <property type="entry name" value="MALTOSE_MALTODEXTRIN-BINDING PERIPLASMIC PROTEIN"/>
    <property type="match status" value="1"/>
</dbReference>
<dbReference type="STRING" id="416591.Tlet_1675"/>
<dbReference type="PANTHER" id="PTHR30061">
    <property type="entry name" value="MALTOSE-BINDING PERIPLASMIC PROTEIN"/>
    <property type="match status" value="1"/>
</dbReference>
<dbReference type="AlphaFoldDB" id="A8F7U5"/>
<dbReference type="Proteomes" id="UP000002016">
    <property type="component" value="Chromosome"/>
</dbReference>
<evidence type="ECO:0000256" key="1">
    <source>
        <dbReference type="ARBA" id="ARBA00008520"/>
    </source>
</evidence>
<dbReference type="KEGG" id="tle:Tlet_1675"/>
<dbReference type="GO" id="GO:0015768">
    <property type="term" value="P:maltose transport"/>
    <property type="evidence" value="ECO:0007669"/>
    <property type="project" value="TreeGrafter"/>
</dbReference>
<name>A8F7U5_PSELT</name>
<dbReference type="EMBL" id="CP000812">
    <property type="protein sequence ID" value="ABV34229.1"/>
    <property type="molecule type" value="Genomic_DNA"/>
</dbReference>